<accession>A0A2H3CW08</accession>
<proteinExistence type="predicted"/>
<dbReference type="Proteomes" id="UP000217790">
    <property type="component" value="Unassembled WGS sequence"/>
</dbReference>
<dbReference type="InParanoid" id="A0A2H3CW08"/>
<dbReference type="OrthoDB" id="10381911at2759"/>
<dbReference type="EMBL" id="KZ293737">
    <property type="protein sequence ID" value="PBK80967.1"/>
    <property type="molecule type" value="Genomic_DNA"/>
</dbReference>
<protein>
    <submittedName>
        <fullName evidence="1">Uncharacterized protein</fullName>
    </submittedName>
</protein>
<reference evidence="2" key="1">
    <citation type="journal article" date="2017" name="Nat. Ecol. Evol.">
        <title>Genome expansion and lineage-specific genetic innovations in the forest pathogenic fungi Armillaria.</title>
        <authorList>
            <person name="Sipos G."/>
            <person name="Prasanna A.N."/>
            <person name="Walter M.C."/>
            <person name="O'Connor E."/>
            <person name="Balint B."/>
            <person name="Krizsan K."/>
            <person name="Kiss B."/>
            <person name="Hess J."/>
            <person name="Varga T."/>
            <person name="Slot J."/>
            <person name="Riley R."/>
            <person name="Boka B."/>
            <person name="Rigling D."/>
            <person name="Barry K."/>
            <person name="Lee J."/>
            <person name="Mihaltcheva S."/>
            <person name="LaButti K."/>
            <person name="Lipzen A."/>
            <person name="Waldron R."/>
            <person name="Moloney N.M."/>
            <person name="Sperisen C."/>
            <person name="Kredics L."/>
            <person name="Vagvoelgyi C."/>
            <person name="Patrignani A."/>
            <person name="Fitzpatrick D."/>
            <person name="Nagy I."/>
            <person name="Doyle S."/>
            <person name="Anderson J.B."/>
            <person name="Grigoriev I.V."/>
            <person name="Gueldener U."/>
            <person name="Muensterkoetter M."/>
            <person name="Nagy L.G."/>
        </authorList>
    </citation>
    <scope>NUCLEOTIDE SEQUENCE [LARGE SCALE GENOMIC DNA]</scope>
    <source>
        <strain evidence="2">Ar21-2</strain>
    </source>
</reference>
<sequence>MEMRQLTRRRRLSAEGQRCAPHEYHQLASELSAIAAPKPHSDGLAKVAVAEGGRDDIALDTGSPIRVGHFPSNYDVSVHLNRDMSTHEQTMMFQTSVLSTWGHRRRFCRRIERK</sequence>
<organism evidence="1 2">
    <name type="scientific">Armillaria gallica</name>
    <name type="common">Bulbous honey fungus</name>
    <name type="synonym">Armillaria bulbosa</name>
    <dbReference type="NCBI Taxonomy" id="47427"/>
    <lineage>
        <taxon>Eukaryota</taxon>
        <taxon>Fungi</taxon>
        <taxon>Dikarya</taxon>
        <taxon>Basidiomycota</taxon>
        <taxon>Agaricomycotina</taxon>
        <taxon>Agaricomycetes</taxon>
        <taxon>Agaricomycetidae</taxon>
        <taxon>Agaricales</taxon>
        <taxon>Marasmiineae</taxon>
        <taxon>Physalacriaceae</taxon>
        <taxon>Armillaria</taxon>
    </lineage>
</organism>
<gene>
    <name evidence="1" type="ORF">ARMGADRAFT_1020565</name>
</gene>
<keyword evidence="2" id="KW-1185">Reference proteome</keyword>
<evidence type="ECO:0000313" key="1">
    <source>
        <dbReference type="EMBL" id="PBK80967.1"/>
    </source>
</evidence>
<name>A0A2H3CW08_ARMGA</name>
<evidence type="ECO:0000313" key="2">
    <source>
        <dbReference type="Proteomes" id="UP000217790"/>
    </source>
</evidence>
<dbReference type="AlphaFoldDB" id="A0A2H3CW08"/>